<gene>
    <name evidence="4" type="ORF">F8O03_09430</name>
</gene>
<dbReference type="InterPro" id="IPR012914">
    <property type="entry name" value="PucR_dom"/>
</dbReference>
<protein>
    <submittedName>
        <fullName evidence="4">PucR family transcriptional regulator</fullName>
    </submittedName>
</protein>
<dbReference type="EMBL" id="WBJX01000003">
    <property type="protein sequence ID" value="KAB1637447.1"/>
    <property type="molecule type" value="Genomic_DNA"/>
</dbReference>
<dbReference type="Pfam" id="PF07905">
    <property type="entry name" value="PucR"/>
    <property type="match status" value="1"/>
</dbReference>
<name>A0A7J5B0L7_9MICO</name>
<dbReference type="PANTHER" id="PTHR33744:SF1">
    <property type="entry name" value="DNA-BINDING TRANSCRIPTIONAL ACTIVATOR ADER"/>
    <property type="match status" value="1"/>
</dbReference>
<evidence type="ECO:0000256" key="1">
    <source>
        <dbReference type="SAM" id="MobiDB-lite"/>
    </source>
</evidence>
<evidence type="ECO:0000259" key="2">
    <source>
        <dbReference type="Pfam" id="PF07905"/>
    </source>
</evidence>
<evidence type="ECO:0000259" key="3">
    <source>
        <dbReference type="Pfam" id="PF13556"/>
    </source>
</evidence>
<proteinExistence type="predicted"/>
<dbReference type="PANTHER" id="PTHR33744">
    <property type="entry name" value="CARBOHYDRATE DIACID REGULATOR"/>
    <property type="match status" value="1"/>
</dbReference>
<dbReference type="Proteomes" id="UP000490386">
    <property type="component" value="Unassembled WGS sequence"/>
</dbReference>
<comment type="caution">
    <text evidence="4">The sequence shown here is derived from an EMBL/GenBank/DDBJ whole genome shotgun (WGS) entry which is preliminary data.</text>
</comment>
<evidence type="ECO:0000313" key="5">
    <source>
        <dbReference type="Proteomes" id="UP000490386"/>
    </source>
</evidence>
<feature type="region of interest" description="Disordered" evidence="1">
    <location>
        <begin position="1"/>
        <end position="26"/>
    </location>
</feature>
<keyword evidence="5" id="KW-1185">Reference proteome</keyword>
<feature type="region of interest" description="Disordered" evidence="1">
    <location>
        <begin position="97"/>
        <end position="119"/>
    </location>
</feature>
<sequence>MRRAGEQIGENGWHDSTKPSDSPGRAGAVMSVSLRELVEETEFKLRVLHAADDSALERAVVWAHSSDLVDPTPWLEAGQLLLTDGMQFAVPEAPEMAEAPGPGAAVDAPAAGSRSPVSRSPVSATATVRFQSLASEGVFDAYVARLRAADVAALGFATEVIHAEVPADLVSACRRHGLTLVEVTERTPFIGIIRYLADQRALEQRARLEWSLQAQRKLARAALRPGGLGAILVELERQLESWVALYDSTGLRVDAPTRIRVPESEAPEVERMVQSLLARGGRSGARLHGDGGDVTLQTVGQHGQLRGVLAVGGRAPLDLAGNDLVASAIGHASIALEQNRELDAARGHLRVGLLELLLAGEMEVARRTAETVWGELPAAPVRVVQARGGEPGQALLDRLERLAGSGSEPLFFAAREQELIAIVPAGGGATLVEALADAGFSAGASAPGDWAELPRLLAEARKAAERSTPSRPSVWFEDLATTGMLGALEAADGRVTARRVLQPLLEHGEQGRLLLDTLAAWTEGNCAWDPVAKSLGIHRHTLRSRVTAAEQLLGIDLQTFAGRAEVWSAMRLLDEA</sequence>
<feature type="domain" description="PucR C-terminal helix-turn-helix" evidence="3">
    <location>
        <begin position="514"/>
        <end position="572"/>
    </location>
</feature>
<dbReference type="InterPro" id="IPR025736">
    <property type="entry name" value="PucR_C-HTH_dom"/>
</dbReference>
<feature type="domain" description="Purine catabolism PurC-like" evidence="2">
    <location>
        <begin position="136"/>
        <end position="196"/>
    </location>
</feature>
<evidence type="ECO:0000313" key="4">
    <source>
        <dbReference type="EMBL" id="KAB1637447.1"/>
    </source>
</evidence>
<dbReference type="Pfam" id="PF13556">
    <property type="entry name" value="HTH_30"/>
    <property type="match status" value="1"/>
</dbReference>
<dbReference type="InterPro" id="IPR051448">
    <property type="entry name" value="CdaR-like_regulators"/>
</dbReference>
<accession>A0A7J5B0L7</accession>
<reference evidence="4 5" key="1">
    <citation type="submission" date="2019-09" db="EMBL/GenBank/DDBJ databases">
        <title>Phylogeny of genus Pseudoclavibacter and closely related genus.</title>
        <authorList>
            <person name="Li Y."/>
        </authorList>
    </citation>
    <scope>NUCLEOTIDE SEQUENCE [LARGE SCALE GENOMIC DNA]</scope>
    <source>
        <strain evidence="4 5">THG-MD12</strain>
    </source>
</reference>
<dbReference type="OrthoDB" id="8450798at2"/>
<dbReference type="AlphaFoldDB" id="A0A7J5B0L7"/>
<dbReference type="Gene3D" id="1.10.10.2840">
    <property type="entry name" value="PucR C-terminal helix-turn-helix domain"/>
    <property type="match status" value="1"/>
</dbReference>
<organism evidence="4 5">
    <name type="scientific">Pseudoclavibacter terrae</name>
    <dbReference type="NCBI Taxonomy" id="1530195"/>
    <lineage>
        <taxon>Bacteria</taxon>
        <taxon>Bacillati</taxon>
        <taxon>Actinomycetota</taxon>
        <taxon>Actinomycetes</taxon>
        <taxon>Micrococcales</taxon>
        <taxon>Microbacteriaceae</taxon>
        <taxon>Pseudoclavibacter</taxon>
    </lineage>
</organism>
<dbReference type="InterPro" id="IPR042070">
    <property type="entry name" value="PucR_C-HTH_sf"/>
</dbReference>